<accession>A0AAN4ZBD2</accession>
<comment type="caution">
    <text evidence="9">The sequence shown here is derived from an EMBL/GenBank/DDBJ whole genome shotgun (WGS) entry which is preliminary data.</text>
</comment>
<keyword evidence="5" id="KW-0653">Protein transport</keyword>
<dbReference type="InterPro" id="IPR000008">
    <property type="entry name" value="C2_dom"/>
</dbReference>
<comment type="subcellular location">
    <subcellularLocation>
        <location evidence="1">Recycling endosome</location>
    </subcellularLocation>
</comment>
<evidence type="ECO:0000313" key="9">
    <source>
        <dbReference type="EMBL" id="GMR36864.1"/>
    </source>
</evidence>
<dbReference type="Pfam" id="PF00168">
    <property type="entry name" value="C2"/>
    <property type="match status" value="1"/>
</dbReference>
<dbReference type="InterPro" id="IPR019018">
    <property type="entry name" value="Rab-bd_FIP-RBD"/>
</dbReference>
<dbReference type="GO" id="GO:0055037">
    <property type="term" value="C:recycling endosome"/>
    <property type="evidence" value="ECO:0007669"/>
    <property type="project" value="UniProtKB-SubCell"/>
</dbReference>
<dbReference type="PROSITE" id="PS50004">
    <property type="entry name" value="C2"/>
    <property type="match status" value="1"/>
</dbReference>
<dbReference type="Proteomes" id="UP001328107">
    <property type="component" value="Unassembled WGS sequence"/>
</dbReference>
<protein>
    <submittedName>
        <fullName evidence="9">Uncharacterized protein</fullName>
    </submittedName>
</protein>
<feature type="compositionally biased region" description="Basic and acidic residues" evidence="6">
    <location>
        <begin position="275"/>
        <end position="285"/>
    </location>
</feature>
<keyword evidence="10" id="KW-1185">Reference proteome</keyword>
<organism evidence="9 10">
    <name type="scientific">Pristionchus mayeri</name>
    <dbReference type="NCBI Taxonomy" id="1317129"/>
    <lineage>
        <taxon>Eukaryota</taxon>
        <taxon>Metazoa</taxon>
        <taxon>Ecdysozoa</taxon>
        <taxon>Nematoda</taxon>
        <taxon>Chromadorea</taxon>
        <taxon>Rhabditida</taxon>
        <taxon>Rhabditina</taxon>
        <taxon>Diplogasteromorpha</taxon>
        <taxon>Diplogasteroidea</taxon>
        <taxon>Neodiplogasteridae</taxon>
        <taxon>Pristionchus</taxon>
    </lineage>
</organism>
<dbReference type="InterPro" id="IPR037245">
    <property type="entry name" value="FIP-RBD_C_sf"/>
</dbReference>
<dbReference type="EMBL" id="BTRK01000002">
    <property type="protein sequence ID" value="GMR36864.1"/>
    <property type="molecule type" value="Genomic_DNA"/>
</dbReference>
<dbReference type="SUPFAM" id="SSF144270">
    <property type="entry name" value="Eferin C-derminal domain-like"/>
    <property type="match status" value="1"/>
</dbReference>
<name>A0AAN4ZBD2_9BILA</name>
<evidence type="ECO:0000256" key="4">
    <source>
        <dbReference type="ARBA" id="ARBA00022753"/>
    </source>
</evidence>
<dbReference type="InterPro" id="IPR035892">
    <property type="entry name" value="C2_domain_sf"/>
</dbReference>
<dbReference type="GO" id="GO:0031267">
    <property type="term" value="F:small GTPase binding"/>
    <property type="evidence" value="ECO:0007669"/>
    <property type="project" value="InterPro"/>
</dbReference>
<evidence type="ECO:0000259" key="7">
    <source>
        <dbReference type="PROSITE" id="PS50004"/>
    </source>
</evidence>
<dbReference type="Gene3D" id="1.20.5.2440">
    <property type="match status" value="1"/>
</dbReference>
<evidence type="ECO:0000256" key="3">
    <source>
        <dbReference type="ARBA" id="ARBA00022553"/>
    </source>
</evidence>
<sequence length="352" mass="39581">MALNTLVVTVHRARGLNLKGQTELNVSATLCLQGKGSIRSKCVTERVETTQDPEWNEGCEFKINEESNKLTVTVSHHTRMGGTDLIGKCEILMSEIADIDTPMWYRLRKKEKDEKNRGDILLHFKLSYVKPQLSVSNLSLNTIPKDSVLTKMKNKMKLGRKGRDKDSLSVFSAFAPSMHKMNRHETAETMNKTFHGETSSLRRSGSIRRPLDVSIPHPVAVSSPFQSPANQQDYIGGSNLNVSNISTAESFGNISQLQRQNSRRSFASSGFGSSKSKEGKKEEKNWSPSEWGDLASEVDRLRAELAVKDSRMKDMEEYLDTLLKKVMEHHPELLAAGPKTKNQLSHLSFNYR</sequence>
<feature type="compositionally biased region" description="Polar residues" evidence="6">
    <location>
        <begin position="257"/>
        <end position="267"/>
    </location>
</feature>
<evidence type="ECO:0000256" key="2">
    <source>
        <dbReference type="ARBA" id="ARBA00022448"/>
    </source>
</evidence>
<gene>
    <name evidence="9" type="ORF">PMAYCL1PPCAC_07059</name>
</gene>
<feature type="region of interest" description="Disordered" evidence="6">
    <location>
        <begin position="257"/>
        <end position="290"/>
    </location>
</feature>
<dbReference type="Gene3D" id="2.60.40.150">
    <property type="entry name" value="C2 domain"/>
    <property type="match status" value="1"/>
</dbReference>
<keyword evidence="3" id="KW-0597">Phosphoprotein</keyword>
<dbReference type="PANTHER" id="PTHR15746">
    <property type="entry name" value="RAB11-RELATED"/>
    <property type="match status" value="1"/>
</dbReference>
<dbReference type="PROSITE" id="PS51511">
    <property type="entry name" value="FIP_RBD"/>
    <property type="match status" value="1"/>
</dbReference>
<dbReference type="SUPFAM" id="SSF49562">
    <property type="entry name" value="C2 domain (Calcium/lipid-binding domain, CaLB)"/>
    <property type="match status" value="1"/>
</dbReference>
<keyword evidence="4" id="KW-0967">Endosome</keyword>
<dbReference type="AlphaFoldDB" id="A0AAN4ZBD2"/>
<evidence type="ECO:0000256" key="6">
    <source>
        <dbReference type="SAM" id="MobiDB-lite"/>
    </source>
</evidence>
<reference evidence="10" key="1">
    <citation type="submission" date="2022-10" db="EMBL/GenBank/DDBJ databases">
        <title>Genome assembly of Pristionchus species.</title>
        <authorList>
            <person name="Yoshida K."/>
            <person name="Sommer R.J."/>
        </authorList>
    </citation>
    <scope>NUCLEOTIDE SEQUENCE [LARGE SCALE GENOMIC DNA]</scope>
    <source>
        <strain evidence="10">RS5460</strain>
    </source>
</reference>
<keyword evidence="2" id="KW-0813">Transport</keyword>
<feature type="domain" description="FIP-RBD" evidence="8">
    <location>
        <begin position="275"/>
        <end position="337"/>
    </location>
</feature>
<feature type="domain" description="C2" evidence="7">
    <location>
        <begin position="1"/>
        <end position="105"/>
    </location>
</feature>
<dbReference type="GO" id="GO:0045055">
    <property type="term" value="P:regulated exocytosis"/>
    <property type="evidence" value="ECO:0007669"/>
    <property type="project" value="TreeGrafter"/>
</dbReference>
<dbReference type="SMART" id="SM00239">
    <property type="entry name" value="C2"/>
    <property type="match status" value="1"/>
</dbReference>
<evidence type="ECO:0000256" key="1">
    <source>
        <dbReference type="ARBA" id="ARBA00004172"/>
    </source>
</evidence>
<dbReference type="InterPro" id="IPR037789">
    <property type="entry name" value="FIP_classI"/>
</dbReference>
<dbReference type="Pfam" id="PF09457">
    <property type="entry name" value="RBD-FIP"/>
    <property type="match status" value="1"/>
</dbReference>
<evidence type="ECO:0000259" key="8">
    <source>
        <dbReference type="PROSITE" id="PS51511"/>
    </source>
</evidence>
<proteinExistence type="predicted"/>
<dbReference type="PANTHER" id="PTHR15746:SF23">
    <property type="entry name" value="RAB11 INTERACTING PROTEIN, ISOFORM A"/>
    <property type="match status" value="1"/>
</dbReference>
<evidence type="ECO:0000256" key="5">
    <source>
        <dbReference type="ARBA" id="ARBA00022927"/>
    </source>
</evidence>
<dbReference type="GO" id="GO:0015031">
    <property type="term" value="P:protein transport"/>
    <property type="evidence" value="ECO:0007669"/>
    <property type="project" value="UniProtKB-KW"/>
</dbReference>
<evidence type="ECO:0000313" key="10">
    <source>
        <dbReference type="Proteomes" id="UP001328107"/>
    </source>
</evidence>